<keyword evidence="4" id="KW-0564">Palmitate</keyword>
<dbReference type="PANTHER" id="PTHR43649:SF33">
    <property type="entry name" value="POLYGALACTURONAN_RHAMNOGALACTURONAN-BINDING PROTEIN YTCQ"/>
    <property type="match status" value="1"/>
</dbReference>
<evidence type="ECO:0000256" key="1">
    <source>
        <dbReference type="ARBA" id="ARBA00022475"/>
    </source>
</evidence>
<dbReference type="PANTHER" id="PTHR43649">
    <property type="entry name" value="ARABINOSE-BINDING PROTEIN-RELATED"/>
    <property type="match status" value="1"/>
</dbReference>
<dbReference type="InterPro" id="IPR006059">
    <property type="entry name" value="SBP"/>
</dbReference>
<evidence type="ECO:0000313" key="9">
    <source>
        <dbReference type="Proteomes" id="UP000838324"/>
    </source>
</evidence>
<keyword evidence="1" id="KW-1003">Cell membrane</keyword>
<name>A0ABN8GQE0_9BACL</name>
<evidence type="ECO:0000256" key="6">
    <source>
        <dbReference type="SAM" id="MobiDB-lite"/>
    </source>
</evidence>
<organism evidence="8 9">
    <name type="scientific">Paenibacillus auburnensis</name>
    <dbReference type="NCBI Taxonomy" id="2905649"/>
    <lineage>
        <taxon>Bacteria</taxon>
        <taxon>Bacillati</taxon>
        <taxon>Bacillota</taxon>
        <taxon>Bacilli</taxon>
        <taxon>Bacillales</taxon>
        <taxon>Paenibacillaceae</taxon>
        <taxon>Paenibacillus</taxon>
    </lineage>
</organism>
<proteinExistence type="predicted"/>
<protein>
    <recommendedName>
        <fullName evidence="10">ABC transporter substrate-binding protein</fullName>
    </recommendedName>
</protein>
<dbReference type="SUPFAM" id="SSF53850">
    <property type="entry name" value="Periplasmic binding protein-like II"/>
    <property type="match status" value="1"/>
</dbReference>
<dbReference type="RefSeq" id="WP_236335325.1">
    <property type="nucleotide sequence ID" value="NZ_CAKMMG010000005.1"/>
</dbReference>
<keyword evidence="3" id="KW-0472">Membrane</keyword>
<dbReference type="Pfam" id="PF01547">
    <property type="entry name" value="SBP_bac_1"/>
    <property type="match status" value="1"/>
</dbReference>
<keyword evidence="2 7" id="KW-0732">Signal</keyword>
<feature type="region of interest" description="Disordered" evidence="6">
    <location>
        <begin position="29"/>
        <end position="59"/>
    </location>
</feature>
<accession>A0ABN8GQE0</accession>
<keyword evidence="5" id="KW-0449">Lipoprotein</keyword>
<comment type="caution">
    <text evidence="8">The sequence shown here is derived from an EMBL/GenBank/DDBJ whole genome shotgun (WGS) entry which is preliminary data.</text>
</comment>
<sequence>MKSKNRKFPVMAAALVLSIAFSGCSNNGGNNSTADKEANAAPAPATANAEVQGGPLTKYDPPITLTSTMNETGKETLAEGDTHANNVWTRGYEDELGIKVTYDWIVADANYNDKMNVTLASGDLPDVLKVNMVQFEQLYKAGMLQDLTEVYDQYASDLVKEYYSEEDGAALKPVTKDGKKYAMVSYGGSLDSSDMVWIRKDWLDKLGLAEPKSMQDIIKIAEAFAFNDPDGNGKKDTYGISLSKDLPINGFLLGYHAYLETWIKNDQGEIVNGTIQPEVKEGLAELQRLYKEGVIDPEFGVKDFAKQMEDVNAGKAGMFFLPQWAPFQVKDMIKKDPTVNWVPYPVQSIDDQPAKTQNHLSLGGVFAVRKGYEHPEALIKLLNFQAEKMFGESAATERAKYLNGDTGLGFQNAVVSNLPPNKNVKAQDEVEQALKTGDTSKMGLEAKLFYDDIQAYRGGDLDKWHMERIFGPLSSQGVIKYYRDNDLIVMNEFIYAPTKTMNSKSATLDKLRSETFVKIIYGSLPVDDFDKFVTNWKKLGGDEITKEVNEVVKGQ</sequence>
<dbReference type="Gene3D" id="3.40.190.10">
    <property type="entry name" value="Periplasmic binding protein-like II"/>
    <property type="match status" value="2"/>
</dbReference>
<evidence type="ECO:0000256" key="3">
    <source>
        <dbReference type="ARBA" id="ARBA00023136"/>
    </source>
</evidence>
<feature type="signal peptide" evidence="7">
    <location>
        <begin position="1"/>
        <end position="27"/>
    </location>
</feature>
<evidence type="ECO:0000313" key="8">
    <source>
        <dbReference type="EMBL" id="CAH1211529.1"/>
    </source>
</evidence>
<evidence type="ECO:0000256" key="4">
    <source>
        <dbReference type="ARBA" id="ARBA00023139"/>
    </source>
</evidence>
<dbReference type="EMBL" id="CAKMMG010000005">
    <property type="protein sequence ID" value="CAH1211529.1"/>
    <property type="molecule type" value="Genomic_DNA"/>
</dbReference>
<feature type="compositionally biased region" description="Low complexity" evidence="6">
    <location>
        <begin position="29"/>
        <end position="50"/>
    </location>
</feature>
<reference evidence="8" key="1">
    <citation type="submission" date="2022-01" db="EMBL/GenBank/DDBJ databases">
        <authorList>
            <person name="Criscuolo A."/>
        </authorList>
    </citation>
    <scope>NUCLEOTIDE SEQUENCE</scope>
    <source>
        <strain evidence="8">CIP111892</strain>
    </source>
</reference>
<dbReference type="CDD" id="cd13580">
    <property type="entry name" value="PBP2_AlgQ_like_1"/>
    <property type="match status" value="1"/>
</dbReference>
<dbReference type="PROSITE" id="PS51257">
    <property type="entry name" value="PROKAR_LIPOPROTEIN"/>
    <property type="match status" value="1"/>
</dbReference>
<evidence type="ECO:0008006" key="10">
    <source>
        <dbReference type="Google" id="ProtNLM"/>
    </source>
</evidence>
<gene>
    <name evidence="8" type="ORF">PAECIP111892_03588</name>
</gene>
<keyword evidence="9" id="KW-1185">Reference proteome</keyword>
<evidence type="ECO:0000256" key="2">
    <source>
        <dbReference type="ARBA" id="ARBA00022729"/>
    </source>
</evidence>
<evidence type="ECO:0000256" key="7">
    <source>
        <dbReference type="SAM" id="SignalP"/>
    </source>
</evidence>
<dbReference type="InterPro" id="IPR050490">
    <property type="entry name" value="Bact_solute-bd_prot1"/>
</dbReference>
<dbReference type="Proteomes" id="UP000838324">
    <property type="component" value="Unassembled WGS sequence"/>
</dbReference>
<feature type="chain" id="PRO_5045556884" description="ABC transporter substrate-binding protein" evidence="7">
    <location>
        <begin position="28"/>
        <end position="555"/>
    </location>
</feature>
<evidence type="ECO:0000256" key="5">
    <source>
        <dbReference type="ARBA" id="ARBA00023288"/>
    </source>
</evidence>